<dbReference type="PANTHER" id="PTHR10773:SF19">
    <property type="match status" value="1"/>
</dbReference>
<accession>A0A6P7GJ85</accession>
<dbReference type="RefSeq" id="XP_028143830.1">
    <property type="nucleotide sequence ID" value="XM_028288029.1"/>
</dbReference>
<sequence length="293" mass="34260">MRARKEKESDKNRAILGECHTLTIYLQAVKLCPQLNASSLYYKVKLFCHNFTIYDLETNLGTCYWFDETKTDLHASTYASCVVDYLKDNFLDKGDKREVIIFSDGCTAQNRNSIMSNALLHLSEMYSVKITQKYLAKGHTQMVCDSVHACIKTSLKNKDIYLPSDYARITKEAKKKNPYIVKTPDFDFFTNFNYKPLMKYDSIRPIKVLSDPVVTNLRVLEYLPKGEINFKINFNDEFQVLPRRPKAISLAGVEFPRLYKRLQKIKKKFDHLNEIKPVIPKDCWAYYESLQYE</sequence>
<name>A0A6P7GJ85_DIAVI</name>
<gene>
    <name evidence="1" type="primary">LOC114337557</name>
</gene>
<organism evidence="1">
    <name type="scientific">Diabrotica virgifera virgifera</name>
    <name type="common">western corn rootworm</name>
    <dbReference type="NCBI Taxonomy" id="50390"/>
    <lineage>
        <taxon>Eukaryota</taxon>
        <taxon>Metazoa</taxon>
        <taxon>Ecdysozoa</taxon>
        <taxon>Arthropoda</taxon>
        <taxon>Hexapoda</taxon>
        <taxon>Insecta</taxon>
        <taxon>Pterygota</taxon>
        <taxon>Neoptera</taxon>
        <taxon>Endopterygota</taxon>
        <taxon>Coleoptera</taxon>
        <taxon>Polyphaga</taxon>
        <taxon>Cucujiformia</taxon>
        <taxon>Chrysomeloidea</taxon>
        <taxon>Chrysomelidae</taxon>
        <taxon>Galerucinae</taxon>
        <taxon>Diabroticina</taxon>
        <taxon>Diabroticites</taxon>
        <taxon>Diabrotica</taxon>
    </lineage>
</organism>
<dbReference type="InParanoid" id="A0A6P7GJ85"/>
<protein>
    <submittedName>
        <fullName evidence="1">Uncharacterized protein LOC114337557</fullName>
    </submittedName>
</protein>
<proteinExistence type="predicted"/>
<reference evidence="1" key="1">
    <citation type="submission" date="2025-08" db="UniProtKB">
        <authorList>
            <consortium name="RefSeq"/>
        </authorList>
    </citation>
    <scope>IDENTIFICATION</scope>
    <source>
        <tissue evidence="1">Whole insect</tissue>
    </source>
</reference>
<dbReference type="AlphaFoldDB" id="A0A6P7GJ85"/>
<evidence type="ECO:0000313" key="1">
    <source>
        <dbReference type="RefSeq" id="XP_028143830.1"/>
    </source>
</evidence>
<dbReference type="PANTHER" id="PTHR10773">
    <property type="entry name" value="DNA-DIRECTED RNA POLYMERASES I, II, AND III SUBUNIT RPABC2"/>
    <property type="match status" value="1"/>
</dbReference>